<sequence>MVAVGTGGNKINDNSNEFEITLNELEDRIKEQELDLKESKQVRALYIIMHALDSKGILSDDPYSVCIEREGRKSVYPCGRGYPGLDLNQVDGAAKSGNFWFSDGIKILWLEVDKERSKDFNMKLEALKIRKVAEGACFSVEFDRYMG</sequence>
<protein>
    <submittedName>
        <fullName evidence="2">Uncharacterized protein</fullName>
    </submittedName>
</protein>
<feature type="non-terminal residue" evidence="2">
    <location>
        <position position="147"/>
    </location>
</feature>
<keyword evidence="1" id="KW-0175">Coiled coil</keyword>
<reference evidence="2" key="1">
    <citation type="journal article" date="2014" name="Front. Microbiol.">
        <title>High frequency of phylogenetically diverse reductive dehalogenase-homologous genes in deep subseafloor sedimentary metagenomes.</title>
        <authorList>
            <person name="Kawai M."/>
            <person name="Futagami T."/>
            <person name="Toyoda A."/>
            <person name="Takaki Y."/>
            <person name="Nishi S."/>
            <person name="Hori S."/>
            <person name="Arai W."/>
            <person name="Tsubouchi T."/>
            <person name="Morono Y."/>
            <person name="Uchiyama I."/>
            <person name="Ito T."/>
            <person name="Fujiyama A."/>
            <person name="Inagaki F."/>
            <person name="Takami H."/>
        </authorList>
    </citation>
    <scope>NUCLEOTIDE SEQUENCE</scope>
    <source>
        <strain evidence="2">Expedition CK06-06</strain>
    </source>
</reference>
<feature type="coiled-coil region" evidence="1">
    <location>
        <begin position="15"/>
        <end position="42"/>
    </location>
</feature>
<accession>X1EAR9</accession>
<comment type="caution">
    <text evidence="2">The sequence shown here is derived from an EMBL/GenBank/DDBJ whole genome shotgun (WGS) entry which is preliminary data.</text>
</comment>
<organism evidence="2">
    <name type="scientific">marine sediment metagenome</name>
    <dbReference type="NCBI Taxonomy" id="412755"/>
    <lineage>
        <taxon>unclassified sequences</taxon>
        <taxon>metagenomes</taxon>
        <taxon>ecological metagenomes</taxon>
    </lineage>
</organism>
<dbReference type="AlphaFoldDB" id="X1EAR9"/>
<dbReference type="EMBL" id="BART01037147">
    <property type="protein sequence ID" value="GAH05768.1"/>
    <property type="molecule type" value="Genomic_DNA"/>
</dbReference>
<evidence type="ECO:0000256" key="1">
    <source>
        <dbReference type="SAM" id="Coils"/>
    </source>
</evidence>
<name>X1EAR9_9ZZZZ</name>
<proteinExistence type="predicted"/>
<gene>
    <name evidence="2" type="ORF">S01H4_62297</name>
</gene>
<evidence type="ECO:0000313" key="2">
    <source>
        <dbReference type="EMBL" id="GAH05768.1"/>
    </source>
</evidence>